<evidence type="ECO:0000256" key="1">
    <source>
        <dbReference type="SAM" id="Phobius"/>
    </source>
</evidence>
<evidence type="ECO:0000313" key="3">
    <source>
        <dbReference type="Proteomes" id="UP000177171"/>
    </source>
</evidence>
<gene>
    <name evidence="2" type="ORF">A3G49_04695</name>
</gene>
<accession>A0A1G2LNW6</accession>
<keyword evidence="1" id="KW-0812">Transmembrane</keyword>
<keyword evidence="1" id="KW-0472">Membrane</keyword>
<dbReference type="Proteomes" id="UP000177171">
    <property type="component" value="Unassembled WGS sequence"/>
</dbReference>
<protein>
    <submittedName>
        <fullName evidence="2">Uncharacterized protein</fullName>
    </submittedName>
</protein>
<name>A0A1G2LNW6_9BACT</name>
<feature type="transmembrane region" description="Helical" evidence="1">
    <location>
        <begin position="36"/>
        <end position="62"/>
    </location>
</feature>
<evidence type="ECO:0000313" key="2">
    <source>
        <dbReference type="EMBL" id="OHA12579.1"/>
    </source>
</evidence>
<feature type="transmembrane region" description="Helical" evidence="1">
    <location>
        <begin position="7"/>
        <end position="24"/>
    </location>
</feature>
<keyword evidence="1" id="KW-1133">Transmembrane helix</keyword>
<reference evidence="2 3" key="1">
    <citation type="journal article" date="2016" name="Nat. Commun.">
        <title>Thousands of microbial genomes shed light on interconnected biogeochemical processes in an aquifer system.</title>
        <authorList>
            <person name="Anantharaman K."/>
            <person name="Brown C.T."/>
            <person name="Hug L.A."/>
            <person name="Sharon I."/>
            <person name="Castelle C.J."/>
            <person name="Probst A.J."/>
            <person name="Thomas B.C."/>
            <person name="Singh A."/>
            <person name="Wilkins M.J."/>
            <person name="Karaoz U."/>
            <person name="Brodie E.L."/>
            <person name="Williams K.H."/>
            <person name="Hubbard S.S."/>
            <person name="Banfield J.F."/>
        </authorList>
    </citation>
    <scope>NUCLEOTIDE SEQUENCE [LARGE SCALE GENOMIC DNA]</scope>
</reference>
<proteinExistence type="predicted"/>
<dbReference type="EMBL" id="MHQY01000045">
    <property type="protein sequence ID" value="OHA12579.1"/>
    <property type="molecule type" value="Genomic_DNA"/>
</dbReference>
<dbReference type="AlphaFoldDB" id="A0A1G2LNW6"/>
<comment type="caution">
    <text evidence="2">The sequence shown here is derived from an EMBL/GenBank/DDBJ whole genome shotgun (WGS) entry which is preliminary data.</text>
</comment>
<sequence length="98" mass="11044">MEIGRIIITLVLAAIAGIWFGKRYSAYAGVGIAVSIASYILPVGPMVLILGPALSIFTLEMLKIHLNEMRKLHEERRQRLIKDIADEVKKNQEKNQEK</sequence>
<organism evidence="2 3">
    <name type="scientific">Candidatus Sungbacteria bacterium RIFCSPLOWO2_12_FULL_41_11</name>
    <dbReference type="NCBI Taxonomy" id="1802286"/>
    <lineage>
        <taxon>Bacteria</taxon>
        <taxon>Candidatus Sungiibacteriota</taxon>
    </lineage>
</organism>